<reference evidence="11" key="1">
    <citation type="submission" date="2021-03" db="EMBL/GenBank/DDBJ databases">
        <title>Antimicrobial resistance genes in bacteria isolated from Japanese honey, and their potential for conferring macrolide and lincosamide resistance in the American foulbrood pathogen Paenibacillus larvae.</title>
        <authorList>
            <person name="Okamoto M."/>
            <person name="Kumagai M."/>
            <person name="Kanamori H."/>
            <person name="Takamatsu D."/>
        </authorList>
    </citation>
    <scope>NUCLEOTIDE SEQUENCE</scope>
    <source>
        <strain evidence="11">J27TS8</strain>
    </source>
</reference>
<gene>
    <name evidence="11" type="ORF">J27TS8_24940</name>
</gene>
<keyword evidence="3" id="KW-0309">Germination</keyword>
<dbReference type="InterPro" id="IPR008844">
    <property type="entry name" value="Spore_GerAC-like"/>
</dbReference>
<comment type="similarity">
    <text evidence="2">Belongs to the GerABKC lipoprotein family.</text>
</comment>
<dbReference type="Pfam" id="PF05504">
    <property type="entry name" value="Spore_GerAC"/>
    <property type="match status" value="1"/>
</dbReference>
<feature type="region of interest" description="Disordered" evidence="8">
    <location>
        <begin position="51"/>
        <end position="72"/>
    </location>
</feature>
<evidence type="ECO:0000313" key="12">
    <source>
        <dbReference type="Proteomes" id="UP000682111"/>
    </source>
</evidence>
<dbReference type="AlphaFoldDB" id="A0A919WI83"/>
<keyword evidence="6" id="KW-0564">Palmitate</keyword>
<dbReference type="InterPro" id="IPR038501">
    <property type="entry name" value="Spore_GerAC_C_sf"/>
</dbReference>
<dbReference type="Pfam" id="PF25198">
    <property type="entry name" value="Spore_GerAC_N"/>
    <property type="match status" value="1"/>
</dbReference>
<evidence type="ECO:0000313" key="11">
    <source>
        <dbReference type="EMBL" id="GIN62501.1"/>
    </source>
</evidence>
<dbReference type="RefSeq" id="WP_212933793.1">
    <property type="nucleotide sequence ID" value="NZ_BORC01000004.1"/>
</dbReference>
<evidence type="ECO:0000256" key="7">
    <source>
        <dbReference type="ARBA" id="ARBA00023288"/>
    </source>
</evidence>
<dbReference type="InterPro" id="IPR057336">
    <property type="entry name" value="GerAC_N"/>
</dbReference>
<evidence type="ECO:0000256" key="3">
    <source>
        <dbReference type="ARBA" id="ARBA00022544"/>
    </source>
</evidence>
<proteinExistence type="inferred from homology"/>
<accession>A0A919WI83</accession>
<evidence type="ECO:0000256" key="4">
    <source>
        <dbReference type="ARBA" id="ARBA00022729"/>
    </source>
</evidence>
<dbReference type="PROSITE" id="PS51257">
    <property type="entry name" value="PROKAR_LIPOPROTEIN"/>
    <property type="match status" value="1"/>
</dbReference>
<keyword evidence="7" id="KW-0449">Lipoprotein</keyword>
<name>A0A919WI83_9BACI</name>
<comment type="caution">
    <text evidence="11">The sequence shown here is derived from an EMBL/GenBank/DDBJ whole genome shotgun (WGS) entry which is preliminary data.</text>
</comment>
<dbReference type="Gene3D" id="3.30.300.210">
    <property type="entry name" value="Nutrient germinant receptor protein C, domain 3"/>
    <property type="match status" value="1"/>
</dbReference>
<evidence type="ECO:0000256" key="6">
    <source>
        <dbReference type="ARBA" id="ARBA00023139"/>
    </source>
</evidence>
<evidence type="ECO:0000256" key="2">
    <source>
        <dbReference type="ARBA" id="ARBA00007886"/>
    </source>
</evidence>
<keyword evidence="12" id="KW-1185">Reference proteome</keyword>
<dbReference type="InterPro" id="IPR046953">
    <property type="entry name" value="Spore_GerAC-like_C"/>
</dbReference>
<feature type="domain" description="Spore germination protein N-terminal" evidence="10">
    <location>
        <begin position="22"/>
        <end position="199"/>
    </location>
</feature>
<evidence type="ECO:0000259" key="10">
    <source>
        <dbReference type="Pfam" id="PF25198"/>
    </source>
</evidence>
<dbReference type="GO" id="GO:0016020">
    <property type="term" value="C:membrane"/>
    <property type="evidence" value="ECO:0007669"/>
    <property type="project" value="UniProtKB-SubCell"/>
</dbReference>
<dbReference type="PANTHER" id="PTHR35789:SF1">
    <property type="entry name" value="SPORE GERMINATION PROTEIN B3"/>
    <property type="match status" value="1"/>
</dbReference>
<dbReference type="GO" id="GO:0009847">
    <property type="term" value="P:spore germination"/>
    <property type="evidence" value="ECO:0007669"/>
    <property type="project" value="InterPro"/>
</dbReference>
<protein>
    <submittedName>
        <fullName evidence="11">Uncharacterized protein</fullName>
    </submittedName>
</protein>
<comment type="subcellular location">
    <subcellularLocation>
        <location evidence="1">Membrane</location>
        <topology evidence="1">Lipid-anchor</topology>
    </subcellularLocation>
</comment>
<organism evidence="11 12">
    <name type="scientific">Robertmurraya siralis</name>
    <dbReference type="NCBI Taxonomy" id="77777"/>
    <lineage>
        <taxon>Bacteria</taxon>
        <taxon>Bacillati</taxon>
        <taxon>Bacillota</taxon>
        <taxon>Bacilli</taxon>
        <taxon>Bacillales</taxon>
        <taxon>Bacillaceae</taxon>
        <taxon>Robertmurraya</taxon>
    </lineage>
</organism>
<feature type="domain" description="Spore germination GerAC-like C-terminal" evidence="9">
    <location>
        <begin position="219"/>
        <end position="382"/>
    </location>
</feature>
<evidence type="ECO:0000256" key="5">
    <source>
        <dbReference type="ARBA" id="ARBA00023136"/>
    </source>
</evidence>
<evidence type="ECO:0000256" key="1">
    <source>
        <dbReference type="ARBA" id="ARBA00004635"/>
    </source>
</evidence>
<keyword evidence="4" id="KW-0732">Signal</keyword>
<dbReference type="NCBIfam" id="TIGR02887">
    <property type="entry name" value="spore_ger_x_C"/>
    <property type="match status" value="1"/>
</dbReference>
<dbReference type="Proteomes" id="UP000682111">
    <property type="component" value="Unassembled WGS sequence"/>
</dbReference>
<dbReference type="PANTHER" id="PTHR35789">
    <property type="entry name" value="SPORE GERMINATION PROTEIN B3"/>
    <property type="match status" value="1"/>
</dbReference>
<evidence type="ECO:0000256" key="8">
    <source>
        <dbReference type="SAM" id="MobiDB-lite"/>
    </source>
</evidence>
<sequence>MRRPIMICVICMAFVLLTGCWDRRETNDLAIITGVALDKNKEGQIELTAEIHSPGESGNGGGGKEGENNNQGGVQSAVLQIGKGSSISEAIENLSEKLPREILWSHAEAIVISKAFAETGISDELDFFVRHPEPRLRSYVFISDGKAKEILTLRPSLERSVSEALIKLAESEVLMKATLFDLMEMLKEEKGAIVLPMIDKLPPEEGQLPSEPIAYMHHSAVLKQGKMIGSINDQITRGVLWFRNEINESIVTVEPDEAEGIISMNLLKGRTDLVPEIDDQSLKMTVKIVTIDDVIQNQSSWDLKRLDKLKALEKELVQKIEERLTDTLDIVQKEMKVDIIGFGEEFRRRHPKKWKNIKGDWDEKFPTVQVDFDIDARVLRAGKGSET</sequence>
<evidence type="ECO:0000259" key="9">
    <source>
        <dbReference type="Pfam" id="PF05504"/>
    </source>
</evidence>
<keyword evidence="5" id="KW-0472">Membrane</keyword>
<dbReference type="EMBL" id="BORC01000004">
    <property type="protein sequence ID" value="GIN62501.1"/>
    <property type="molecule type" value="Genomic_DNA"/>
</dbReference>